<dbReference type="InterPro" id="IPR051827">
    <property type="entry name" value="Cas4_exonuclease"/>
</dbReference>
<evidence type="ECO:0000256" key="7">
    <source>
        <dbReference type="ARBA" id="ARBA00022801"/>
    </source>
</evidence>
<dbReference type="GO" id="GO:0046872">
    <property type="term" value="F:metal ion binding"/>
    <property type="evidence" value="ECO:0007669"/>
    <property type="project" value="UniProtKB-KW"/>
</dbReference>
<dbReference type="GO" id="GO:0051536">
    <property type="term" value="F:iron-sulfur cluster binding"/>
    <property type="evidence" value="ECO:0007669"/>
    <property type="project" value="UniProtKB-KW"/>
</dbReference>
<comment type="cofactor">
    <cofactor evidence="13">
        <name>iron-sulfur cluster</name>
        <dbReference type="ChEBI" id="CHEBI:30408"/>
    </cofactor>
</comment>
<evidence type="ECO:0000256" key="8">
    <source>
        <dbReference type="ARBA" id="ARBA00022839"/>
    </source>
</evidence>
<dbReference type="Gene3D" id="3.90.320.10">
    <property type="match status" value="1"/>
</dbReference>
<evidence type="ECO:0000256" key="11">
    <source>
        <dbReference type="ARBA" id="ARBA00023118"/>
    </source>
</evidence>
<evidence type="ECO:0000256" key="6">
    <source>
        <dbReference type="ARBA" id="ARBA00022723"/>
    </source>
</evidence>
<dbReference type="Proteomes" id="UP000236642">
    <property type="component" value="Unassembled WGS sequence"/>
</dbReference>
<keyword evidence="10 13" id="KW-0411">Iron-sulfur</keyword>
<comment type="caution">
    <text evidence="15">The sequence shown here is derived from an EMBL/GenBank/DDBJ whole genome shotgun (WGS) entry which is preliminary data.</text>
</comment>
<evidence type="ECO:0000256" key="10">
    <source>
        <dbReference type="ARBA" id="ARBA00023014"/>
    </source>
</evidence>
<comment type="cofactor">
    <cofactor evidence="13">
        <name>Mg(2+)</name>
        <dbReference type="ChEBI" id="CHEBI:18420"/>
    </cofactor>
    <cofactor evidence="13">
        <name>Mn(2+)</name>
        <dbReference type="ChEBI" id="CHEBI:29035"/>
    </cofactor>
    <text evidence="13">Mg(2+) or Mn(2+) required for ssDNA cleavage activity.</text>
</comment>
<dbReference type="GO" id="GO:0004527">
    <property type="term" value="F:exonuclease activity"/>
    <property type="evidence" value="ECO:0007669"/>
    <property type="project" value="UniProtKB-KW"/>
</dbReference>
<dbReference type="PANTHER" id="PTHR36531">
    <property type="entry name" value="CRISPR-ASSOCIATED EXONUCLEASE CAS4"/>
    <property type="match status" value="1"/>
</dbReference>
<evidence type="ECO:0000256" key="13">
    <source>
        <dbReference type="RuleBase" id="RU365022"/>
    </source>
</evidence>
<keyword evidence="11 13" id="KW-0051">Antiviral defense</keyword>
<evidence type="ECO:0000256" key="1">
    <source>
        <dbReference type="ARBA" id="ARBA00001966"/>
    </source>
</evidence>
<accession>A0A2H5Y4I7</accession>
<comment type="cofactor">
    <cofactor evidence="1">
        <name>[4Fe-4S] cluster</name>
        <dbReference type="ChEBI" id="CHEBI:49883"/>
    </cofactor>
</comment>
<evidence type="ECO:0000313" key="16">
    <source>
        <dbReference type="Proteomes" id="UP000236642"/>
    </source>
</evidence>
<dbReference type="InterPro" id="IPR013343">
    <property type="entry name" value="CRISPR-assoc_prot_Cas4"/>
</dbReference>
<dbReference type="NCBIfam" id="TIGR00372">
    <property type="entry name" value="cas4"/>
    <property type="match status" value="1"/>
</dbReference>
<organism evidence="15 16">
    <name type="scientific">Candidatus Thermoflexus japonica</name>
    <dbReference type="NCBI Taxonomy" id="2035417"/>
    <lineage>
        <taxon>Bacteria</taxon>
        <taxon>Bacillati</taxon>
        <taxon>Chloroflexota</taxon>
        <taxon>Thermoflexia</taxon>
        <taxon>Thermoflexales</taxon>
        <taxon>Thermoflexaceae</taxon>
        <taxon>Thermoflexus</taxon>
    </lineage>
</organism>
<proteinExistence type="inferred from homology"/>
<keyword evidence="5 13" id="KW-0540">Nuclease</keyword>
<feature type="domain" description="DUF83" evidence="14">
    <location>
        <begin position="55"/>
        <end position="164"/>
    </location>
</feature>
<dbReference type="Pfam" id="PF01930">
    <property type="entry name" value="Cas_Cas4"/>
    <property type="match status" value="1"/>
</dbReference>
<comment type="similarity">
    <text evidence="2 13">Belongs to the CRISPR-associated exonuclease Cas4 family.</text>
</comment>
<dbReference type="InterPro" id="IPR022765">
    <property type="entry name" value="Dna2/Cas4_DUF83"/>
</dbReference>
<reference evidence="16" key="1">
    <citation type="submission" date="2017-09" db="EMBL/GenBank/DDBJ databases">
        <title>Metaegenomics of thermophilic ammonia-oxidizing enrichment culture.</title>
        <authorList>
            <person name="Kato S."/>
            <person name="Suzuki K."/>
        </authorList>
    </citation>
    <scope>NUCLEOTIDE SEQUENCE [LARGE SCALE GENOMIC DNA]</scope>
</reference>
<evidence type="ECO:0000256" key="12">
    <source>
        <dbReference type="ARBA" id="ARBA00023211"/>
    </source>
</evidence>
<evidence type="ECO:0000256" key="9">
    <source>
        <dbReference type="ARBA" id="ARBA00023004"/>
    </source>
</evidence>
<protein>
    <recommendedName>
        <fullName evidence="4 13">CRISPR-associated exonuclease Cas4</fullName>
        <ecNumber evidence="3 13">3.1.12.1</ecNumber>
    </recommendedName>
</protein>
<comment type="function">
    <text evidence="13">CRISPR (clustered regularly interspaced short palindromic repeat) is an adaptive immune system that provides protection against mobile genetic elements (viruses, transposable elements and conjugative plasmids). CRISPR clusters contain sequences complementary to antecedent mobile elements and target invading nucleic acids. CRISPR clusters are transcribed and processed into CRISPR RNA (crRNA).</text>
</comment>
<evidence type="ECO:0000256" key="3">
    <source>
        <dbReference type="ARBA" id="ARBA00012768"/>
    </source>
</evidence>
<keyword evidence="8 13" id="KW-0269">Exonuclease</keyword>
<sequence>MLTAGVFLLLLALAIGSLGWLLRRWTDLPRGEVVEEDMSGARTSPPLFAPRYGLIGRPDYLIRQGKMIIPVEVKTTPAPRYPYPSHIMQLIAYCLLVEETTGVRPPYGWIRYRDRAFRVEYTSELRQELLGVLASMRRDLGRGEAHRQHRSPARCRACGFQAICEESIG</sequence>
<evidence type="ECO:0000256" key="4">
    <source>
        <dbReference type="ARBA" id="ARBA00020049"/>
    </source>
</evidence>
<evidence type="ECO:0000313" key="15">
    <source>
        <dbReference type="EMBL" id="GBD08359.1"/>
    </source>
</evidence>
<keyword evidence="9 13" id="KW-0408">Iron</keyword>
<dbReference type="EC" id="3.1.12.1" evidence="3 13"/>
<dbReference type="PANTHER" id="PTHR36531:SF6">
    <property type="entry name" value="DNA REPLICATION ATP-DEPENDENT HELICASE_NUCLEASE DNA2"/>
    <property type="match status" value="1"/>
</dbReference>
<keyword evidence="12 13" id="KW-0464">Manganese</keyword>
<dbReference type="InterPro" id="IPR011604">
    <property type="entry name" value="PDDEXK-like_dom_sf"/>
</dbReference>
<keyword evidence="6 13" id="KW-0479">Metal-binding</keyword>
<evidence type="ECO:0000256" key="5">
    <source>
        <dbReference type="ARBA" id="ARBA00022722"/>
    </source>
</evidence>
<keyword evidence="7 13" id="KW-0378">Hydrolase</keyword>
<dbReference type="EMBL" id="BEHY01000008">
    <property type="protein sequence ID" value="GBD08359.1"/>
    <property type="molecule type" value="Genomic_DNA"/>
</dbReference>
<name>A0A2H5Y4I7_9CHLR</name>
<gene>
    <name evidence="15" type="ORF">HRbin22_00593</name>
</gene>
<dbReference type="GO" id="GO:0051607">
    <property type="term" value="P:defense response to virus"/>
    <property type="evidence" value="ECO:0007669"/>
    <property type="project" value="UniProtKB-KW"/>
</dbReference>
<evidence type="ECO:0000256" key="2">
    <source>
        <dbReference type="ARBA" id="ARBA00009189"/>
    </source>
</evidence>
<dbReference type="AlphaFoldDB" id="A0A2H5Y4I7"/>
<evidence type="ECO:0000259" key="14">
    <source>
        <dbReference type="Pfam" id="PF01930"/>
    </source>
</evidence>